<dbReference type="KEGG" id="eus:EUTSA_v10019030mg"/>
<dbReference type="Gramene" id="ESQ27737">
    <property type="protein sequence ID" value="ESQ27737"/>
    <property type="gene ID" value="EUTSA_v10019030mg"/>
</dbReference>
<dbReference type="SUPFAM" id="SSF52058">
    <property type="entry name" value="L domain-like"/>
    <property type="match status" value="1"/>
</dbReference>
<accession>V4KD70</accession>
<evidence type="ECO:0000256" key="1">
    <source>
        <dbReference type="ARBA" id="ARBA00022614"/>
    </source>
</evidence>
<dbReference type="Gene3D" id="3.80.10.10">
    <property type="entry name" value="Ribonuclease Inhibitor"/>
    <property type="match status" value="2"/>
</dbReference>
<dbReference type="EMBL" id="KI517953">
    <property type="protein sequence ID" value="ESQ27737.1"/>
    <property type="molecule type" value="Genomic_DNA"/>
</dbReference>
<keyword evidence="3" id="KW-0812">Transmembrane</keyword>
<keyword evidence="3" id="KW-1133">Transmembrane helix</keyword>
<organism evidence="5 6">
    <name type="scientific">Eutrema salsugineum</name>
    <name type="common">Saltwater cress</name>
    <name type="synonym">Sisymbrium salsugineum</name>
    <dbReference type="NCBI Taxonomy" id="72664"/>
    <lineage>
        <taxon>Eukaryota</taxon>
        <taxon>Viridiplantae</taxon>
        <taxon>Streptophyta</taxon>
        <taxon>Embryophyta</taxon>
        <taxon>Tracheophyta</taxon>
        <taxon>Spermatophyta</taxon>
        <taxon>Magnoliopsida</taxon>
        <taxon>eudicotyledons</taxon>
        <taxon>Gunneridae</taxon>
        <taxon>Pentapetalae</taxon>
        <taxon>rosids</taxon>
        <taxon>malvids</taxon>
        <taxon>Brassicales</taxon>
        <taxon>Brassicaceae</taxon>
        <taxon>Eutremeae</taxon>
        <taxon>Eutrema</taxon>
    </lineage>
</organism>
<dbReference type="Proteomes" id="UP000030689">
    <property type="component" value="Unassembled WGS sequence"/>
</dbReference>
<dbReference type="InterPro" id="IPR013210">
    <property type="entry name" value="LRR_N_plant-typ"/>
</dbReference>
<feature type="domain" description="Leucine-rich repeat-containing N-terminal plant-type" evidence="4">
    <location>
        <begin position="16"/>
        <end position="61"/>
    </location>
</feature>
<dbReference type="PANTHER" id="PTHR48065">
    <property type="entry name" value="OS10G0469600 PROTEIN"/>
    <property type="match status" value="1"/>
</dbReference>
<dbReference type="Pfam" id="PF08263">
    <property type="entry name" value="LRRNT_2"/>
    <property type="match status" value="1"/>
</dbReference>
<evidence type="ECO:0000259" key="4">
    <source>
        <dbReference type="Pfam" id="PF08263"/>
    </source>
</evidence>
<evidence type="ECO:0000313" key="5">
    <source>
        <dbReference type="EMBL" id="ESQ27737.1"/>
    </source>
</evidence>
<sequence>MLLLGQLHGYQSCVEKERNALLQLKNYFVSITREVFVDDVLPTWTNDTKSNCCGWDGLRCNLTSGRVTEIALSGTYPFLTILKENSLLNLSLLHPFEDVRSLNFSGHLLSGLFDDVEVSFPFLTLLHHSQLFFLGATTWLTLFLLKVCFTICIYIACPNSFRDDVSFLYLLDSISELKDLTNLELLDLSENRYNGSILVREITSLRKLKALDLSGNEFSGSMDLQGKFAKILFRYGSRVFVLIHRALLYIQSELYK</sequence>
<evidence type="ECO:0000313" key="6">
    <source>
        <dbReference type="Proteomes" id="UP000030689"/>
    </source>
</evidence>
<gene>
    <name evidence="5" type="ORF">EUTSA_v10019030mg</name>
</gene>
<evidence type="ECO:0000256" key="3">
    <source>
        <dbReference type="SAM" id="Phobius"/>
    </source>
</evidence>
<keyword evidence="6" id="KW-1185">Reference proteome</keyword>
<protein>
    <recommendedName>
        <fullName evidence="4">Leucine-rich repeat-containing N-terminal plant-type domain-containing protein</fullName>
    </recommendedName>
</protein>
<dbReference type="AlphaFoldDB" id="V4KD70"/>
<proteinExistence type="predicted"/>
<dbReference type="InterPro" id="IPR032675">
    <property type="entry name" value="LRR_dom_sf"/>
</dbReference>
<dbReference type="PANTHER" id="PTHR48065:SF75">
    <property type="entry name" value="LEUCINE-RICH REPEAT-CONTAINING N-TERMINAL PLANT-TYPE DOMAIN-CONTAINING PROTEIN"/>
    <property type="match status" value="1"/>
</dbReference>
<keyword evidence="1" id="KW-0433">Leucine-rich repeat</keyword>
<feature type="transmembrane region" description="Helical" evidence="3">
    <location>
        <begin position="131"/>
        <end position="156"/>
    </location>
</feature>
<dbReference type="eggNOG" id="KOG0619">
    <property type="taxonomic scope" value="Eukaryota"/>
</dbReference>
<keyword evidence="2" id="KW-0677">Repeat</keyword>
<reference evidence="5 6" key="1">
    <citation type="journal article" date="2013" name="Front. Plant Sci.">
        <title>The Reference Genome of the Halophytic Plant Eutrema salsugineum.</title>
        <authorList>
            <person name="Yang R."/>
            <person name="Jarvis D.E."/>
            <person name="Chen H."/>
            <person name="Beilstein M.A."/>
            <person name="Grimwood J."/>
            <person name="Jenkins J."/>
            <person name="Shu S."/>
            <person name="Prochnik S."/>
            <person name="Xin M."/>
            <person name="Ma C."/>
            <person name="Schmutz J."/>
            <person name="Wing R.A."/>
            <person name="Mitchell-Olds T."/>
            <person name="Schumaker K.S."/>
            <person name="Wang X."/>
        </authorList>
    </citation>
    <scope>NUCLEOTIDE SEQUENCE [LARGE SCALE GENOMIC DNA]</scope>
</reference>
<name>V4KD70_EUTSA</name>
<evidence type="ECO:0000256" key="2">
    <source>
        <dbReference type="ARBA" id="ARBA00022737"/>
    </source>
</evidence>
<keyword evidence="3" id="KW-0472">Membrane</keyword>